<dbReference type="AlphaFoldDB" id="A0A0W8IPW6"/>
<evidence type="ECO:0000313" key="3">
    <source>
        <dbReference type="Proteomes" id="UP000053512"/>
    </source>
</evidence>
<dbReference type="RefSeq" id="WP_058872340.1">
    <property type="nucleotide sequence ID" value="NZ_LQBK01000001.1"/>
</dbReference>
<feature type="transmembrane region" description="Helical" evidence="1">
    <location>
        <begin position="104"/>
        <end position="123"/>
    </location>
</feature>
<dbReference type="Proteomes" id="UP000053512">
    <property type="component" value="Unassembled WGS sequence"/>
</dbReference>
<dbReference type="EMBL" id="LQBK01000001">
    <property type="protein sequence ID" value="KUG62290.1"/>
    <property type="molecule type" value="Genomic_DNA"/>
</dbReference>
<evidence type="ECO:0000313" key="2">
    <source>
        <dbReference type="EMBL" id="KUG62290.1"/>
    </source>
</evidence>
<name>A0A0W8IPW6_KOCRO</name>
<comment type="caution">
    <text evidence="2">The sequence shown here is derived from an EMBL/GenBank/DDBJ whole genome shotgun (WGS) entry which is preliminary data.</text>
</comment>
<accession>A0A0W8IPW6</accession>
<proteinExistence type="predicted"/>
<keyword evidence="1" id="KW-0812">Transmembrane</keyword>
<sequence>MMTTQARTKWGRTKFGTGRTPAMAIAVPAGVLLAVAGGLLSVLVGVTAANPALGFWVFTACLTMPAVALVYVLVVDRDTLQGATERPDESIESGWYDKAASGSFMDLVAGLGITLIVLTFVPGDVSVDLGLVLAAVVVACFVSFGVRYLVLRRKG</sequence>
<gene>
    <name evidence="2" type="ORF">AVL61_16230</name>
</gene>
<evidence type="ECO:0000256" key="1">
    <source>
        <dbReference type="SAM" id="Phobius"/>
    </source>
</evidence>
<feature type="transmembrane region" description="Helical" evidence="1">
    <location>
        <begin position="21"/>
        <end position="47"/>
    </location>
</feature>
<protein>
    <recommendedName>
        <fullName evidence="4">DUF2178 domain-containing protein</fullName>
    </recommendedName>
</protein>
<keyword evidence="1" id="KW-0472">Membrane</keyword>
<feature type="transmembrane region" description="Helical" evidence="1">
    <location>
        <begin position="129"/>
        <end position="150"/>
    </location>
</feature>
<evidence type="ECO:0008006" key="4">
    <source>
        <dbReference type="Google" id="ProtNLM"/>
    </source>
</evidence>
<organism evidence="2 3">
    <name type="scientific">Kocuria rosea subsp. polaris</name>
    <dbReference type="NCBI Taxonomy" id="136273"/>
    <lineage>
        <taxon>Bacteria</taxon>
        <taxon>Bacillati</taxon>
        <taxon>Actinomycetota</taxon>
        <taxon>Actinomycetes</taxon>
        <taxon>Micrococcales</taxon>
        <taxon>Micrococcaceae</taxon>
        <taxon>Kocuria</taxon>
    </lineage>
</organism>
<reference evidence="3" key="1">
    <citation type="submission" date="2015-12" db="EMBL/GenBank/DDBJ databases">
        <authorList>
            <person name="Nair G.R."/>
            <person name="Kaur G."/>
            <person name="Mayilraj S."/>
        </authorList>
    </citation>
    <scope>NUCLEOTIDE SEQUENCE [LARGE SCALE GENOMIC DNA]</scope>
    <source>
        <strain evidence="3">CD08_4</strain>
    </source>
</reference>
<keyword evidence="1" id="KW-1133">Transmembrane helix</keyword>
<feature type="transmembrane region" description="Helical" evidence="1">
    <location>
        <begin position="53"/>
        <end position="74"/>
    </location>
</feature>